<dbReference type="Gene3D" id="1.20.1070.10">
    <property type="entry name" value="Rhodopsin 7-helix transmembrane proteins"/>
    <property type="match status" value="1"/>
</dbReference>
<proteinExistence type="inferred from homology"/>
<dbReference type="InterPro" id="IPR017452">
    <property type="entry name" value="GPCR_Rhodpsn_7TM"/>
</dbReference>
<feature type="transmembrane region" description="Helical" evidence="9">
    <location>
        <begin position="16"/>
        <end position="41"/>
    </location>
</feature>
<reference evidence="12" key="1">
    <citation type="submission" date="2013-09" db="EMBL/GenBank/DDBJ databases">
        <title>The Genome Sequence of Anopheles maculatus species B.</title>
        <authorList>
            <consortium name="The Broad Institute Genomics Platform"/>
            <person name="Neafsey D.E."/>
            <person name="Besansky N."/>
            <person name="Howell P."/>
            <person name="Walton C."/>
            <person name="Young S.K."/>
            <person name="Zeng Q."/>
            <person name="Gargeya S."/>
            <person name="Fitzgerald M."/>
            <person name="Haas B."/>
            <person name="Abouelleil A."/>
            <person name="Allen A.W."/>
            <person name="Alvarado L."/>
            <person name="Arachchi H.M."/>
            <person name="Berlin A.M."/>
            <person name="Chapman S.B."/>
            <person name="Gainer-Dewar J."/>
            <person name="Goldberg J."/>
            <person name="Griggs A."/>
            <person name="Gujja S."/>
            <person name="Hansen M."/>
            <person name="Howarth C."/>
            <person name="Imamovic A."/>
            <person name="Ireland A."/>
            <person name="Larimer J."/>
            <person name="McCowan C."/>
            <person name="Murphy C."/>
            <person name="Pearson M."/>
            <person name="Poon T.W."/>
            <person name="Priest M."/>
            <person name="Roberts A."/>
            <person name="Saif S."/>
            <person name="Shea T."/>
            <person name="Sisk P."/>
            <person name="Sykes S."/>
            <person name="Wortman J."/>
            <person name="Nusbaum C."/>
            <person name="Birren B."/>
        </authorList>
    </citation>
    <scope>NUCLEOTIDE SEQUENCE [LARGE SCALE GENOMIC DNA]</scope>
    <source>
        <strain evidence="12">maculatus3</strain>
    </source>
</reference>
<comment type="similarity">
    <text evidence="2">Belongs to the G-protein coupled receptor 1 family.</text>
</comment>
<evidence type="ECO:0000256" key="3">
    <source>
        <dbReference type="ARBA" id="ARBA00022692"/>
    </source>
</evidence>
<evidence type="ECO:0000256" key="2">
    <source>
        <dbReference type="ARBA" id="ARBA00010663"/>
    </source>
</evidence>
<evidence type="ECO:0000256" key="1">
    <source>
        <dbReference type="ARBA" id="ARBA00004141"/>
    </source>
</evidence>
<keyword evidence="6 9" id="KW-0472">Membrane</keyword>
<dbReference type="SUPFAM" id="SSF81321">
    <property type="entry name" value="Family A G protein-coupled receptor-like"/>
    <property type="match status" value="1"/>
</dbReference>
<keyword evidence="5" id="KW-0297">G-protein coupled receptor</keyword>
<dbReference type="GO" id="GO:0008188">
    <property type="term" value="F:neuropeptide receptor activity"/>
    <property type="evidence" value="ECO:0007669"/>
    <property type="project" value="TreeGrafter"/>
</dbReference>
<keyword evidence="4 9" id="KW-1133">Transmembrane helix</keyword>
<dbReference type="Pfam" id="PF00001">
    <property type="entry name" value="7tm_1"/>
    <property type="match status" value="1"/>
</dbReference>
<reference evidence="11" key="2">
    <citation type="submission" date="2020-05" db="UniProtKB">
        <authorList>
            <consortium name="EnsemblMetazoa"/>
        </authorList>
    </citation>
    <scope>IDENTIFICATION</scope>
    <source>
        <strain evidence="11">maculatus3</strain>
    </source>
</reference>
<keyword evidence="7" id="KW-0675">Receptor</keyword>
<keyword evidence="8" id="KW-0807">Transducer</keyword>
<protein>
    <recommendedName>
        <fullName evidence="10">G-protein coupled receptors family 1 profile domain-containing protein</fullName>
    </recommendedName>
</protein>
<accession>A0A182STX0</accession>
<dbReference type="GO" id="GO:0005886">
    <property type="term" value="C:plasma membrane"/>
    <property type="evidence" value="ECO:0007669"/>
    <property type="project" value="TreeGrafter"/>
</dbReference>
<evidence type="ECO:0000256" key="8">
    <source>
        <dbReference type="ARBA" id="ARBA00023224"/>
    </source>
</evidence>
<evidence type="ECO:0000313" key="12">
    <source>
        <dbReference type="Proteomes" id="UP000075901"/>
    </source>
</evidence>
<evidence type="ECO:0000256" key="5">
    <source>
        <dbReference type="ARBA" id="ARBA00023040"/>
    </source>
</evidence>
<dbReference type="AlphaFoldDB" id="A0A182STX0"/>
<keyword evidence="3 9" id="KW-0812">Transmembrane</keyword>
<dbReference type="PRINTS" id="PR00237">
    <property type="entry name" value="GPCRRHODOPSN"/>
</dbReference>
<keyword evidence="12" id="KW-1185">Reference proteome</keyword>
<feature type="domain" description="G-protein coupled receptors family 1 profile" evidence="10">
    <location>
        <begin position="1"/>
        <end position="86"/>
    </location>
</feature>
<dbReference type="PANTHER" id="PTHR45695:SF26">
    <property type="entry name" value="NEUROPEPTIDE CCHAMIDE-1 RECEPTOR"/>
    <property type="match status" value="1"/>
</dbReference>
<evidence type="ECO:0000256" key="4">
    <source>
        <dbReference type="ARBA" id="ARBA00022989"/>
    </source>
</evidence>
<evidence type="ECO:0000256" key="9">
    <source>
        <dbReference type="SAM" id="Phobius"/>
    </source>
</evidence>
<comment type="subcellular location">
    <subcellularLocation>
        <location evidence="1">Membrane</location>
        <topology evidence="1">Multi-pass membrane protein</topology>
    </subcellularLocation>
</comment>
<evidence type="ECO:0000313" key="11">
    <source>
        <dbReference type="EnsemblMetazoa" id="AMAM013309-PA"/>
    </source>
</evidence>
<dbReference type="InterPro" id="IPR000276">
    <property type="entry name" value="GPCR_Rhodpsn"/>
</dbReference>
<dbReference type="PROSITE" id="PS50262">
    <property type="entry name" value="G_PROTEIN_RECEP_F1_2"/>
    <property type="match status" value="1"/>
</dbReference>
<name>A0A182STX0_9DIPT</name>
<evidence type="ECO:0000256" key="7">
    <source>
        <dbReference type="ARBA" id="ARBA00023170"/>
    </source>
</evidence>
<organism evidence="11 12">
    <name type="scientific">Anopheles maculatus</name>
    <dbReference type="NCBI Taxonomy" id="74869"/>
    <lineage>
        <taxon>Eukaryota</taxon>
        <taxon>Metazoa</taxon>
        <taxon>Ecdysozoa</taxon>
        <taxon>Arthropoda</taxon>
        <taxon>Hexapoda</taxon>
        <taxon>Insecta</taxon>
        <taxon>Pterygota</taxon>
        <taxon>Neoptera</taxon>
        <taxon>Endopterygota</taxon>
        <taxon>Diptera</taxon>
        <taxon>Nematocera</taxon>
        <taxon>Culicoidea</taxon>
        <taxon>Culicidae</taxon>
        <taxon>Anophelinae</taxon>
        <taxon>Anopheles</taxon>
        <taxon>Anopheles maculatus group</taxon>
    </lineage>
</organism>
<dbReference type="EnsemblMetazoa" id="AMAM013309-RA">
    <property type="protein sequence ID" value="AMAM013309-PA"/>
    <property type="gene ID" value="AMAM013309"/>
</dbReference>
<evidence type="ECO:0000259" key="10">
    <source>
        <dbReference type="PROSITE" id="PS50262"/>
    </source>
</evidence>
<dbReference type="PANTHER" id="PTHR45695">
    <property type="entry name" value="LEUCOKININ RECEPTOR-RELATED"/>
    <property type="match status" value="1"/>
</dbReference>
<dbReference type="Proteomes" id="UP000075901">
    <property type="component" value="Unassembled WGS sequence"/>
</dbReference>
<sequence length="127" mass="14079">MGSTFSVECNPHSGAIYILSLALADLLLIVTTVPFTSIIYTVDSWPWGSLICTSSEFIKDVSIGVSVFTLVALSGDRFFAIVDPLRKFHAHGKIRFQRSDLASVSHAMIRRFMFVLVKFSVYPSKSV</sequence>
<evidence type="ECO:0000256" key="6">
    <source>
        <dbReference type="ARBA" id="ARBA00023136"/>
    </source>
</evidence>
<dbReference type="VEuPathDB" id="VectorBase:AMAM013309"/>